<protein>
    <recommendedName>
        <fullName evidence="6">Cullin-5</fullName>
    </recommendedName>
</protein>
<dbReference type="GO" id="GO:0006511">
    <property type="term" value="P:ubiquitin-dependent protein catabolic process"/>
    <property type="evidence" value="ECO:0007669"/>
    <property type="project" value="InterPro"/>
</dbReference>
<dbReference type="Pfam" id="PF00888">
    <property type="entry name" value="Cullin"/>
    <property type="match status" value="1"/>
</dbReference>
<dbReference type="SUPFAM" id="SSF75632">
    <property type="entry name" value="Cullin homology domain"/>
    <property type="match status" value="1"/>
</dbReference>
<reference evidence="11 12" key="1">
    <citation type="submission" date="2018-11" db="EMBL/GenBank/DDBJ databases">
        <authorList>
            <consortium name="Pathogen Informatics"/>
        </authorList>
    </citation>
    <scope>NUCLEOTIDE SEQUENCE [LARGE SCALE GENOMIC DNA]</scope>
    <source>
        <strain>Denwood</strain>
        <strain evidence="12">Zambia</strain>
    </source>
</reference>
<dbReference type="InterPro" id="IPR045093">
    <property type="entry name" value="Cullin"/>
</dbReference>
<dbReference type="FunFam" id="1.20.1310.10:FF:000014">
    <property type="entry name" value="Cullin 5"/>
    <property type="match status" value="1"/>
</dbReference>
<evidence type="ECO:0000256" key="9">
    <source>
        <dbReference type="SAM" id="Phobius"/>
    </source>
</evidence>
<keyword evidence="9" id="KW-0472">Membrane</keyword>
<dbReference type="AlphaFoldDB" id="A0A3P8GAT0"/>
<dbReference type="PANTHER" id="PTHR11932">
    <property type="entry name" value="CULLIN"/>
    <property type="match status" value="1"/>
</dbReference>
<evidence type="ECO:0000256" key="1">
    <source>
        <dbReference type="ARBA" id="ARBA00004906"/>
    </source>
</evidence>
<evidence type="ECO:0000313" key="12">
    <source>
        <dbReference type="Proteomes" id="UP000269396"/>
    </source>
</evidence>
<dbReference type="GO" id="GO:0031625">
    <property type="term" value="F:ubiquitin protein ligase binding"/>
    <property type="evidence" value="ECO:0007669"/>
    <property type="project" value="InterPro"/>
</dbReference>
<evidence type="ECO:0000256" key="8">
    <source>
        <dbReference type="RuleBase" id="RU003829"/>
    </source>
</evidence>
<accession>A0A3P8GAT0</accession>
<comment type="pathway">
    <text evidence="1">Protein modification; protein ubiquitination.</text>
</comment>
<dbReference type="InterPro" id="IPR001373">
    <property type="entry name" value="Cullin_N"/>
</dbReference>
<keyword evidence="9" id="KW-1133">Transmembrane helix</keyword>
<dbReference type="EMBL" id="UZAL01036069">
    <property type="protein sequence ID" value="VDP69038.1"/>
    <property type="molecule type" value="Genomic_DNA"/>
</dbReference>
<evidence type="ECO:0000256" key="5">
    <source>
        <dbReference type="ARBA" id="ARBA00022843"/>
    </source>
</evidence>
<feature type="transmembrane region" description="Helical" evidence="9">
    <location>
        <begin position="206"/>
        <end position="232"/>
    </location>
</feature>
<evidence type="ECO:0000256" key="4">
    <source>
        <dbReference type="ARBA" id="ARBA00022786"/>
    </source>
</evidence>
<name>A0A3P8GAT0_9TREM</name>
<keyword evidence="4" id="KW-0833">Ubl conjugation pathway</keyword>
<dbReference type="PROSITE" id="PS50069">
    <property type="entry name" value="CULLIN_2"/>
    <property type="match status" value="1"/>
</dbReference>
<dbReference type="InterPro" id="IPR036317">
    <property type="entry name" value="Cullin_homology_sf"/>
</dbReference>
<keyword evidence="5" id="KW-0832">Ubl conjugation</keyword>
<dbReference type="InterPro" id="IPR016159">
    <property type="entry name" value="Cullin_repeat-like_dom_sf"/>
</dbReference>
<dbReference type="InterPro" id="IPR016158">
    <property type="entry name" value="Cullin_homology"/>
</dbReference>
<feature type="domain" description="Cullin family profile" evidence="10">
    <location>
        <begin position="117"/>
        <end position="217"/>
    </location>
</feature>
<dbReference type="SUPFAM" id="SSF74788">
    <property type="entry name" value="Cullin repeat-like"/>
    <property type="match status" value="1"/>
</dbReference>
<dbReference type="Proteomes" id="UP000269396">
    <property type="component" value="Unassembled WGS sequence"/>
</dbReference>
<sequence length="247" mass="28720">MHEEDTNQLRLCYELVNRVPQEIDRLLVLLEEYIRQTGLKDIRTNAEIMLKDADKYVCRLLNLYVRFSRMVNDAFNNDPHFLTARDKAYQDIVNNTSVFVTEIPTSVGSGISRVESRCPELLASYCDMLLRKSPTNRRLTTDEIEQKLRNVLLVLKYVNSKDIFMRVHKSHLTRRLILETSADNEMEELMAGRLRVCLYKPNCCHFLMLIEIFADLSWLFWFLSVIGMRAFITSRLPTLSKGSSGGT</sequence>
<evidence type="ECO:0000313" key="11">
    <source>
        <dbReference type="EMBL" id="VDP69038.1"/>
    </source>
</evidence>
<proteinExistence type="inferred from homology"/>
<keyword evidence="12" id="KW-1185">Reference proteome</keyword>
<keyword evidence="3" id="KW-1017">Isopeptide bond</keyword>
<evidence type="ECO:0000256" key="3">
    <source>
        <dbReference type="ARBA" id="ARBA00022499"/>
    </source>
</evidence>
<comment type="similarity">
    <text evidence="2 7 8">Belongs to the cullin family.</text>
</comment>
<dbReference type="Gene3D" id="1.20.1310.10">
    <property type="entry name" value="Cullin Repeats"/>
    <property type="match status" value="2"/>
</dbReference>
<gene>
    <name evidence="11" type="ORF">SMTD_LOCUS15606</name>
</gene>
<keyword evidence="9" id="KW-0812">Transmembrane</keyword>
<evidence type="ECO:0000259" key="10">
    <source>
        <dbReference type="PROSITE" id="PS50069"/>
    </source>
</evidence>
<evidence type="ECO:0000256" key="7">
    <source>
        <dbReference type="PROSITE-ProRule" id="PRU00330"/>
    </source>
</evidence>
<organism evidence="11 12">
    <name type="scientific">Schistosoma mattheei</name>
    <dbReference type="NCBI Taxonomy" id="31246"/>
    <lineage>
        <taxon>Eukaryota</taxon>
        <taxon>Metazoa</taxon>
        <taxon>Spiralia</taxon>
        <taxon>Lophotrochozoa</taxon>
        <taxon>Platyhelminthes</taxon>
        <taxon>Trematoda</taxon>
        <taxon>Digenea</taxon>
        <taxon>Strigeidida</taxon>
        <taxon>Schistosomatoidea</taxon>
        <taxon>Schistosomatidae</taxon>
        <taxon>Schistosoma</taxon>
    </lineage>
</organism>
<evidence type="ECO:0000256" key="2">
    <source>
        <dbReference type="ARBA" id="ARBA00006019"/>
    </source>
</evidence>
<evidence type="ECO:0000256" key="6">
    <source>
        <dbReference type="ARBA" id="ARBA00040451"/>
    </source>
</evidence>